<dbReference type="InterPro" id="IPR001387">
    <property type="entry name" value="Cro/C1-type_HTH"/>
</dbReference>
<dbReference type="EMBL" id="JAEKNR010000052">
    <property type="protein sequence ID" value="MBJ7597309.1"/>
    <property type="molecule type" value="Genomic_DNA"/>
</dbReference>
<dbReference type="RefSeq" id="WP_338199431.1">
    <property type="nucleotide sequence ID" value="NZ_JAEKNR010000052.1"/>
</dbReference>
<dbReference type="SUPFAM" id="SSF47413">
    <property type="entry name" value="lambda repressor-like DNA-binding domains"/>
    <property type="match status" value="1"/>
</dbReference>
<protein>
    <submittedName>
        <fullName evidence="5">Helix-turn-helix transcriptional regulator</fullName>
    </submittedName>
</protein>
<dbReference type="CDD" id="cd00093">
    <property type="entry name" value="HTH_XRE"/>
    <property type="match status" value="1"/>
</dbReference>
<proteinExistence type="predicted"/>
<name>A0A934K012_9BACT</name>
<dbReference type="PANTHER" id="PTHR46797:SF23">
    <property type="entry name" value="HTH-TYPE TRANSCRIPTIONAL REGULATOR SUTR"/>
    <property type="match status" value="1"/>
</dbReference>
<dbReference type="AlphaFoldDB" id="A0A934K012"/>
<keyword evidence="6" id="KW-1185">Reference proteome</keyword>
<feature type="domain" description="HTH cro/C1-type" evidence="4">
    <location>
        <begin position="12"/>
        <end position="66"/>
    </location>
</feature>
<dbReference type="SMART" id="SM00530">
    <property type="entry name" value="HTH_XRE"/>
    <property type="match status" value="1"/>
</dbReference>
<evidence type="ECO:0000256" key="1">
    <source>
        <dbReference type="ARBA" id="ARBA00023015"/>
    </source>
</evidence>
<dbReference type="InterPro" id="IPR050807">
    <property type="entry name" value="TransReg_Diox_bact_type"/>
</dbReference>
<comment type="caution">
    <text evidence="5">The sequence shown here is derived from an EMBL/GenBank/DDBJ whole genome shotgun (WGS) entry which is preliminary data.</text>
</comment>
<dbReference type="GO" id="GO:0005829">
    <property type="term" value="C:cytosol"/>
    <property type="evidence" value="ECO:0007669"/>
    <property type="project" value="TreeGrafter"/>
</dbReference>
<keyword evidence="2" id="KW-0238">DNA-binding</keyword>
<dbReference type="InterPro" id="IPR010982">
    <property type="entry name" value="Lambda_DNA-bd_dom_sf"/>
</dbReference>
<dbReference type="PROSITE" id="PS50943">
    <property type="entry name" value="HTH_CROC1"/>
    <property type="match status" value="1"/>
</dbReference>
<evidence type="ECO:0000313" key="6">
    <source>
        <dbReference type="Proteomes" id="UP000612893"/>
    </source>
</evidence>
<accession>A0A934K012</accession>
<sequence length="405" mass="44650">VTAPDIPIGKRVKFYREGRGLSQADLGSRVSLAEDYISQIERGARTPPIATLQRIARVLGTSISALLGHPTVEGVVGDPAAAHIYRALTDVANRRQTKNGPPDLLKLREDVDQAWTIWQGGEGTYTRTGRLLPDLILQIERARHSYQTPAEGDGGREAARIAADGYFLVRMFCNYIGRGDLALLAADRANRAAEDSDDLLRLGRAAWDVSYGLMRDCEFEGAEQVALQAIAELEPQATDDHPELLAMYGQLQLHSALVAVRQSDPWTARQLIRDKALPAARVVGDGSNVMWTAFGPTNCAIHLVAIEMEAGHAIEGIRLADQVDVAQTPVAERRCRHYMEVAKCYDLKHDDMGTLTHLRLAWDSAPEHLQHNPLVRDMVHGLLHRARPSYAPEVRNLAHRIGLTA</sequence>
<gene>
    <name evidence="5" type="ORF">JF922_04380</name>
</gene>
<dbReference type="GO" id="GO:0003677">
    <property type="term" value="F:DNA binding"/>
    <property type="evidence" value="ECO:0007669"/>
    <property type="project" value="UniProtKB-KW"/>
</dbReference>
<dbReference type="Proteomes" id="UP000612893">
    <property type="component" value="Unassembled WGS sequence"/>
</dbReference>
<keyword evidence="3" id="KW-0804">Transcription</keyword>
<evidence type="ECO:0000256" key="3">
    <source>
        <dbReference type="ARBA" id="ARBA00023163"/>
    </source>
</evidence>
<evidence type="ECO:0000259" key="4">
    <source>
        <dbReference type="PROSITE" id="PS50943"/>
    </source>
</evidence>
<reference evidence="5" key="1">
    <citation type="submission" date="2020-10" db="EMBL/GenBank/DDBJ databases">
        <title>Ca. Dormibacterota MAGs.</title>
        <authorList>
            <person name="Montgomery K."/>
        </authorList>
    </citation>
    <scope>NUCLEOTIDE SEQUENCE [LARGE SCALE GENOMIC DNA]</scope>
    <source>
        <strain evidence="5">SC8812_S17_10</strain>
    </source>
</reference>
<dbReference type="Pfam" id="PF01381">
    <property type="entry name" value="HTH_3"/>
    <property type="match status" value="1"/>
</dbReference>
<evidence type="ECO:0000313" key="5">
    <source>
        <dbReference type="EMBL" id="MBJ7597309.1"/>
    </source>
</evidence>
<organism evidence="5 6">
    <name type="scientific">Candidatus Nephthysia bennettiae</name>
    <dbReference type="NCBI Taxonomy" id="3127016"/>
    <lineage>
        <taxon>Bacteria</taxon>
        <taxon>Bacillati</taxon>
        <taxon>Candidatus Dormiibacterota</taxon>
        <taxon>Candidatus Dormibacteria</taxon>
        <taxon>Candidatus Dormibacterales</taxon>
        <taxon>Candidatus Dormibacteraceae</taxon>
        <taxon>Candidatus Nephthysia</taxon>
    </lineage>
</organism>
<dbReference type="GO" id="GO:0003700">
    <property type="term" value="F:DNA-binding transcription factor activity"/>
    <property type="evidence" value="ECO:0007669"/>
    <property type="project" value="TreeGrafter"/>
</dbReference>
<feature type="non-terminal residue" evidence="5">
    <location>
        <position position="1"/>
    </location>
</feature>
<evidence type="ECO:0000256" key="2">
    <source>
        <dbReference type="ARBA" id="ARBA00023125"/>
    </source>
</evidence>
<dbReference type="Gene3D" id="1.10.260.40">
    <property type="entry name" value="lambda repressor-like DNA-binding domains"/>
    <property type="match status" value="1"/>
</dbReference>
<keyword evidence="1" id="KW-0805">Transcription regulation</keyword>
<dbReference type="PANTHER" id="PTHR46797">
    <property type="entry name" value="HTH-TYPE TRANSCRIPTIONAL REGULATOR"/>
    <property type="match status" value="1"/>
</dbReference>